<dbReference type="InterPro" id="IPR025110">
    <property type="entry name" value="AMP-bd_C"/>
</dbReference>
<comment type="similarity">
    <text evidence="1">Belongs to the ATP-dependent AMP-binding enzyme family.</text>
</comment>
<accession>A0A0J6VTJ7</accession>
<dbReference type="Pfam" id="PF13193">
    <property type="entry name" value="AMP-binding_C"/>
    <property type="match status" value="1"/>
</dbReference>
<evidence type="ECO:0000313" key="11">
    <source>
        <dbReference type="EMBL" id="KMO72803.1"/>
    </source>
</evidence>
<dbReference type="PATRIC" id="fig|1800.3.peg.4818"/>
<dbReference type="SUPFAM" id="SSF56801">
    <property type="entry name" value="Acetyl-CoA synthetase-like"/>
    <property type="match status" value="1"/>
</dbReference>
<organism evidence="11 12">
    <name type="scientific">Mycolicibacterium chubuense</name>
    <name type="common">Mycobacterium chubuense</name>
    <dbReference type="NCBI Taxonomy" id="1800"/>
    <lineage>
        <taxon>Bacteria</taxon>
        <taxon>Bacillati</taxon>
        <taxon>Actinomycetota</taxon>
        <taxon>Actinomycetes</taxon>
        <taxon>Mycobacteriales</taxon>
        <taxon>Mycobacteriaceae</taxon>
        <taxon>Mycolicibacterium</taxon>
    </lineage>
</organism>
<dbReference type="NCBIfam" id="NF004837">
    <property type="entry name" value="PRK06187.1"/>
    <property type="match status" value="1"/>
</dbReference>
<evidence type="ECO:0000259" key="10">
    <source>
        <dbReference type="Pfam" id="PF13193"/>
    </source>
</evidence>
<dbReference type="FunFam" id="3.30.300.30:FF:000008">
    <property type="entry name" value="2,3-dihydroxybenzoate-AMP ligase"/>
    <property type="match status" value="1"/>
</dbReference>
<dbReference type="AlphaFoldDB" id="A0A0J6VTJ7"/>
<protein>
    <recommendedName>
        <fullName evidence="5">Long-chain-fatty-acid--CoA ligase FadD13</fullName>
        <ecNumber evidence="3">6.2.1.3</ecNumber>
    </recommendedName>
    <alternativeName>
        <fullName evidence="6">Fatty acyl-CoA ligase</fullName>
    </alternativeName>
    <alternativeName>
        <fullName evidence="8">Fatty acyl-CoA synthetase</fullName>
    </alternativeName>
    <alternativeName>
        <fullName evidence="7">Very-long-chain fatty-acyl-CoA synthetase</fullName>
    </alternativeName>
</protein>
<dbReference type="InterPro" id="IPR045851">
    <property type="entry name" value="AMP-bd_C_sf"/>
</dbReference>
<dbReference type="InterPro" id="IPR020845">
    <property type="entry name" value="AMP-binding_CS"/>
</dbReference>
<evidence type="ECO:0000256" key="4">
    <source>
        <dbReference type="ARBA" id="ARBA00036813"/>
    </source>
</evidence>
<dbReference type="GO" id="GO:0004467">
    <property type="term" value="F:long-chain fatty acid-CoA ligase activity"/>
    <property type="evidence" value="ECO:0007669"/>
    <property type="project" value="UniProtKB-EC"/>
</dbReference>
<feature type="domain" description="AMP-binding enzyme C-terminal" evidence="10">
    <location>
        <begin position="427"/>
        <end position="502"/>
    </location>
</feature>
<name>A0A0J6VTJ7_MYCCU</name>
<sequence length="521" mass="55294">MTSSARTATTVIHSVADVVRVHGRDRPAAPALIVDDRTITFGELDHLSNRAAQAFAAAGVGAGDRVAFLDRNGAEFFVVMFGLAKLGAVGVPVNWRLAPPEMAHIIGDCGAAAVVVGADFVGHVEAIESALDARVVAIGAHPRWPDLHDWLEAHPAVDPGVVTGPDDLVFLMYTSGTTGLPKGVMLSNANYVCKTSGVERPWRFDADAVSLAVMPLFHMAGSGWAFAGLWHGAVTVVLRDVDPAAILDAITTHRVTNMLVVPAVVQFLLDTPGIDAADLSSLRIVVYGASPISDDVLVRGIARFGGVFAQVYGMTETTGSITQLGGDEHSPELMRSCGKPYPWVQIRVVDRDGAHVPTGTVGEVWTRSAQNMLGYWANPDATAATLTPDGWLRTGDAGYLDADGYLYLHDRIKDMIVSGGENVYPAEVENVLMTHPGVADAAVIGVPDPRWGEAVKAVVVAAPGAHLTEADLIGYARGRLGGFKLPKTVDFVDALPRTPSGKILKRALREPYWADADRRIG</sequence>
<dbReference type="Gene3D" id="3.40.50.12780">
    <property type="entry name" value="N-terminal domain of ligase-like"/>
    <property type="match status" value="1"/>
</dbReference>
<feature type="domain" description="AMP-dependent synthetase/ligase" evidence="9">
    <location>
        <begin position="23"/>
        <end position="376"/>
    </location>
</feature>
<dbReference type="PANTHER" id="PTHR43201">
    <property type="entry name" value="ACYL-COA SYNTHETASE"/>
    <property type="match status" value="1"/>
</dbReference>
<evidence type="ECO:0000256" key="5">
    <source>
        <dbReference type="ARBA" id="ARBA00069710"/>
    </source>
</evidence>
<keyword evidence="12" id="KW-1185">Reference proteome</keyword>
<reference evidence="11 12" key="1">
    <citation type="journal article" date="2015" name="Genome Biol. Evol.">
        <title>Characterization of Three Mycobacterium spp. with Potential Use in Bioremediation by Genome Sequencing and Comparative Genomics.</title>
        <authorList>
            <person name="Das S."/>
            <person name="Pettersson B.M."/>
            <person name="Behra P.R."/>
            <person name="Ramesh M."/>
            <person name="Dasgupta S."/>
            <person name="Bhattacharya A."/>
            <person name="Kirsebom L.A."/>
        </authorList>
    </citation>
    <scope>NUCLEOTIDE SEQUENCE [LARGE SCALE GENOMIC DNA]</scope>
    <source>
        <strain evidence="11 12">DSM 44219</strain>
    </source>
</reference>
<dbReference type="EC" id="6.2.1.3" evidence="3"/>
<evidence type="ECO:0000256" key="1">
    <source>
        <dbReference type="ARBA" id="ARBA00006432"/>
    </source>
</evidence>
<evidence type="ECO:0000256" key="7">
    <source>
        <dbReference type="ARBA" id="ARBA00080667"/>
    </source>
</evidence>
<dbReference type="InterPro" id="IPR042099">
    <property type="entry name" value="ANL_N_sf"/>
</dbReference>
<evidence type="ECO:0000256" key="3">
    <source>
        <dbReference type="ARBA" id="ARBA00026121"/>
    </source>
</evidence>
<dbReference type="Proteomes" id="UP000036176">
    <property type="component" value="Unassembled WGS sequence"/>
</dbReference>
<dbReference type="InterPro" id="IPR000873">
    <property type="entry name" value="AMP-dep_synth/lig_dom"/>
</dbReference>
<keyword evidence="2 11" id="KW-0436">Ligase</keyword>
<dbReference type="GO" id="GO:0031956">
    <property type="term" value="F:medium-chain fatty acid-CoA ligase activity"/>
    <property type="evidence" value="ECO:0007669"/>
    <property type="project" value="TreeGrafter"/>
</dbReference>
<dbReference type="PROSITE" id="PS00455">
    <property type="entry name" value="AMP_BINDING"/>
    <property type="match status" value="1"/>
</dbReference>
<dbReference type="Gene3D" id="3.30.300.30">
    <property type="match status" value="1"/>
</dbReference>
<gene>
    <name evidence="11" type="ORF">MCHUDSM44219_04790</name>
</gene>
<dbReference type="Pfam" id="PF00501">
    <property type="entry name" value="AMP-binding"/>
    <property type="match status" value="1"/>
</dbReference>
<evidence type="ECO:0000256" key="8">
    <source>
        <dbReference type="ARBA" id="ARBA00083882"/>
    </source>
</evidence>
<proteinExistence type="inferred from homology"/>
<dbReference type="PANTHER" id="PTHR43201:SF5">
    <property type="entry name" value="MEDIUM-CHAIN ACYL-COA LIGASE ACSF2, MITOCHONDRIAL"/>
    <property type="match status" value="1"/>
</dbReference>
<comment type="caution">
    <text evidence="11">The sequence shown here is derived from an EMBL/GenBank/DDBJ whole genome shotgun (WGS) entry which is preliminary data.</text>
</comment>
<evidence type="ECO:0000259" key="9">
    <source>
        <dbReference type="Pfam" id="PF00501"/>
    </source>
</evidence>
<dbReference type="EMBL" id="JYNX01000062">
    <property type="protein sequence ID" value="KMO72803.1"/>
    <property type="molecule type" value="Genomic_DNA"/>
</dbReference>
<evidence type="ECO:0000313" key="12">
    <source>
        <dbReference type="Proteomes" id="UP000036176"/>
    </source>
</evidence>
<evidence type="ECO:0000256" key="2">
    <source>
        <dbReference type="ARBA" id="ARBA00022598"/>
    </source>
</evidence>
<evidence type="ECO:0000256" key="6">
    <source>
        <dbReference type="ARBA" id="ARBA00076959"/>
    </source>
</evidence>
<comment type="catalytic activity">
    <reaction evidence="4">
        <text>a long-chain fatty acid + ATP + CoA = a long-chain fatty acyl-CoA + AMP + diphosphate</text>
        <dbReference type="Rhea" id="RHEA:15421"/>
        <dbReference type="ChEBI" id="CHEBI:30616"/>
        <dbReference type="ChEBI" id="CHEBI:33019"/>
        <dbReference type="ChEBI" id="CHEBI:57287"/>
        <dbReference type="ChEBI" id="CHEBI:57560"/>
        <dbReference type="ChEBI" id="CHEBI:83139"/>
        <dbReference type="ChEBI" id="CHEBI:456215"/>
        <dbReference type="EC" id="6.2.1.3"/>
    </reaction>
</comment>